<keyword evidence="1" id="KW-0560">Oxidoreductase</keyword>
<evidence type="ECO:0000313" key="1">
    <source>
        <dbReference type="EMBL" id="KAK3920841.1"/>
    </source>
</evidence>
<keyword evidence="2" id="KW-1185">Reference proteome</keyword>
<reference evidence="1" key="2">
    <citation type="journal article" date="2023" name="BMC Genomics">
        <title>Pest status, molecular evolution, and epigenetic factors derived from the genome assembly of Frankliniella fusca, a thysanopteran phytovirus vector.</title>
        <authorList>
            <person name="Catto M.A."/>
            <person name="Labadie P.E."/>
            <person name="Jacobson A.L."/>
            <person name="Kennedy G.G."/>
            <person name="Srinivasan R."/>
            <person name="Hunt B.G."/>
        </authorList>
    </citation>
    <scope>NUCLEOTIDE SEQUENCE</scope>
    <source>
        <strain evidence="1">PL_HMW_Pooled</strain>
    </source>
</reference>
<protein>
    <submittedName>
        <fullName evidence="1">Peroxidase 69</fullName>
    </submittedName>
</protein>
<dbReference type="AlphaFoldDB" id="A0AAE1LHX3"/>
<name>A0AAE1LHX3_9NEOP</name>
<reference evidence="1" key="1">
    <citation type="submission" date="2021-07" db="EMBL/GenBank/DDBJ databases">
        <authorList>
            <person name="Catto M.A."/>
            <person name="Jacobson A."/>
            <person name="Kennedy G."/>
            <person name="Labadie P."/>
            <person name="Hunt B.G."/>
            <person name="Srinivasan R."/>
        </authorList>
    </citation>
    <scope>NUCLEOTIDE SEQUENCE</scope>
    <source>
        <strain evidence="1">PL_HMW_Pooled</strain>
        <tissue evidence="1">Head</tissue>
    </source>
</reference>
<evidence type="ECO:0000313" key="2">
    <source>
        <dbReference type="Proteomes" id="UP001219518"/>
    </source>
</evidence>
<comment type="caution">
    <text evidence="1">The sequence shown here is derived from an EMBL/GenBank/DDBJ whole genome shotgun (WGS) entry which is preliminary data.</text>
</comment>
<dbReference type="Proteomes" id="UP001219518">
    <property type="component" value="Unassembled WGS sequence"/>
</dbReference>
<dbReference type="EMBL" id="JAHWGI010001023">
    <property type="protein sequence ID" value="KAK3920841.1"/>
    <property type="molecule type" value="Genomic_DNA"/>
</dbReference>
<keyword evidence="1" id="KW-0575">Peroxidase</keyword>
<gene>
    <name evidence="1" type="ORF">KUF71_010078</name>
</gene>
<organism evidence="1 2">
    <name type="scientific">Frankliniella fusca</name>
    <dbReference type="NCBI Taxonomy" id="407009"/>
    <lineage>
        <taxon>Eukaryota</taxon>
        <taxon>Metazoa</taxon>
        <taxon>Ecdysozoa</taxon>
        <taxon>Arthropoda</taxon>
        <taxon>Hexapoda</taxon>
        <taxon>Insecta</taxon>
        <taxon>Pterygota</taxon>
        <taxon>Neoptera</taxon>
        <taxon>Paraneoptera</taxon>
        <taxon>Thysanoptera</taxon>
        <taxon>Terebrantia</taxon>
        <taxon>Thripoidea</taxon>
        <taxon>Thripidae</taxon>
        <taxon>Frankliniella</taxon>
    </lineage>
</organism>
<proteinExistence type="predicted"/>
<accession>A0AAE1LHX3</accession>
<dbReference type="GO" id="GO:0004601">
    <property type="term" value="F:peroxidase activity"/>
    <property type="evidence" value="ECO:0007669"/>
    <property type="project" value="UniProtKB-KW"/>
</dbReference>
<sequence length="68" mass="7838">MDNEANYKKANQANFSYSSRCQITERILEEVVQCNVRCVPAATSDVRIDLQIIVEVVRRPFRGSRVIH</sequence>